<dbReference type="PANTHER" id="PTHR10504:SF133">
    <property type="entry name" value="LIPID-BINDING SERUM GLYCOPROTEIN C-TERMINAL DOMAIN-CONTAINING PROTEIN"/>
    <property type="match status" value="1"/>
</dbReference>
<keyword evidence="3" id="KW-1185">Reference proteome</keyword>
<dbReference type="Proteomes" id="UP000230423">
    <property type="component" value="Unassembled WGS sequence"/>
</dbReference>
<dbReference type="Gene3D" id="3.15.20.10">
    <property type="entry name" value="Bactericidal permeability-increasing protein, domain 2"/>
    <property type="match status" value="1"/>
</dbReference>
<accession>A0A2G9UQ28</accession>
<sequence>MPVIPRRIGARGLEQIDEYADECGFVRTFLRELWSSEPCRVHGFKSGNETSRQCIRNSSARKFDYEISRTAQNNSAIAGYLKTDCASDDICAGTLFPALAQRFPGGEVIIKSHTVSYPRIILNEGNATIYIDSRVDAFVQQGDRTRRFLTSAMDAEAKLEKVSFRNYVLNADMHIERFKIREVASLVEGIDESSLEFLVNALTELILNEDLAKKLKGGIHLPIIFDFEQTSGEVVFEKDRLRISADYCYGEMCRTATVAENKDHTIDYYDVVQG</sequence>
<dbReference type="GO" id="GO:0008289">
    <property type="term" value="F:lipid binding"/>
    <property type="evidence" value="ECO:0007669"/>
    <property type="project" value="InterPro"/>
</dbReference>
<dbReference type="GO" id="GO:0005615">
    <property type="term" value="C:extracellular space"/>
    <property type="evidence" value="ECO:0007669"/>
    <property type="project" value="TreeGrafter"/>
</dbReference>
<evidence type="ECO:0000313" key="3">
    <source>
        <dbReference type="Proteomes" id="UP000230423"/>
    </source>
</evidence>
<dbReference type="PANTHER" id="PTHR10504">
    <property type="entry name" value="BACTERICIDAL PERMEABILITY-INCREASING BPI PROTEIN-RELATED"/>
    <property type="match status" value="1"/>
</dbReference>
<dbReference type="AlphaFoldDB" id="A0A2G9UQ28"/>
<name>A0A2G9UQ28_TELCI</name>
<dbReference type="Pfam" id="PF02886">
    <property type="entry name" value="LBP_BPI_CETP_C"/>
    <property type="match status" value="1"/>
</dbReference>
<evidence type="ECO:0000313" key="2">
    <source>
        <dbReference type="EMBL" id="PIO71570.1"/>
    </source>
</evidence>
<protein>
    <recommendedName>
        <fullName evidence="1">Lipid-binding serum glycoprotein C-terminal domain-containing protein</fullName>
    </recommendedName>
</protein>
<reference evidence="2 3" key="1">
    <citation type="submission" date="2015-09" db="EMBL/GenBank/DDBJ databases">
        <title>Draft genome of the parasitic nematode Teladorsagia circumcincta isolate WARC Sus (inbred).</title>
        <authorList>
            <person name="Mitreva M."/>
        </authorList>
    </citation>
    <scope>NUCLEOTIDE SEQUENCE [LARGE SCALE GENOMIC DNA]</scope>
    <source>
        <strain evidence="2 3">S</strain>
    </source>
</reference>
<evidence type="ECO:0000259" key="1">
    <source>
        <dbReference type="SMART" id="SM00329"/>
    </source>
</evidence>
<feature type="domain" description="Lipid-binding serum glycoprotein C-terminal" evidence="1">
    <location>
        <begin position="49"/>
        <end position="245"/>
    </location>
</feature>
<organism evidence="2 3">
    <name type="scientific">Teladorsagia circumcincta</name>
    <name type="common">Brown stomach worm</name>
    <name type="synonym">Ostertagia circumcincta</name>
    <dbReference type="NCBI Taxonomy" id="45464"/>
    <lineage>
        <taxon>Eukaryota</taxon>
        <taxon>Metazoa</taxon>
        <taxon>Ecdysozoa</taxon>
        <taxon>Nematoda</taxon>
        <taxon>Chromadorea</taxon>
        <taxon>Rhabditida</taxon>
        <taxon>Rhabditina</taxon>
        <taxon>Rhabditomorpha</taxon>
        <taxon>Strongyloidea</taxon>
        <taxon>Trichostrongylidae</taxon>
        <taxon>Teladorsagia</taxon>
    </lineage>
</organism>
<proteinExistence type="predicted"/>
<dbReference type="EMBL" id="KZ345912">
    <property type="protein sequence ID" value="PIO71570.1"/>
    <property type="molecule type" value="Genomic_DNA"/>
</dbReference>
<dbReference type="InterPro" id="IPR017943">
    <property type="entry name" value="Bactericidal_perm-incr_a/b_dom"/>
</dbReference>
<dbReference type="OrthoDB" id="10255543at2759"/>
<dbReference type="SUPFAM" id="SSF55394">
    <property type="entry name" value="Bactericidal permeability-increasing protein, BPI"/>
    <property type="match status" value="1"/>
</dbReference>
<dbReference type="SMART" id="SM00329">
    <property type="entry name" value="BPI2"/>
    <property type="match status" value="1"/>
</dbReference>
<gene>
    <name evidence="2" type="ORF">TELCIR_06526</name>
</gene>
<dbReference type="InterPro" id="IPR032942">
    <property type="entry name" value="BPI/LBP/Plunc"/>
</dbReference>
<dbReference type="InterPro" id="IPR001124">
    <property type="entry name" value="Lipid-bd_serum_glycop_C"/>
</dbReference>